<reference evidence="2" key="1">
    <citation type="submission" date="2021-01" db="EMBL/GenBank/DDBJ databases">
        <authorList>
            <consortium name="Genoscope - CEA"/>
            <person name="William W."/>
        </authorList>
    </citation>
    <scope>NUCLEOTIDE SEQUENCE</scope>
</reference>
<feature type="compositionally biased region" description="Basic residues" evidence="1">
    <location>
        <begin position="39"/>
        <end position="53"/>
    </location>
</feature>
<sequence length="149" mass="17416">GRVTLRVNLRLAHHHTRSIRNHPYFNPKISPCPRDPNRDHHRRRNGHPRRSLRRHALLPPFRDPLGCFFFFSVADHRRRNLQHRPFDNHVLAKGNSLLAPRWISKTLSCIGLERTKLWVSRISPALYDSSLFLPSSISCAYLLLYISSA</sequence>
<dbReference type="AlphaFoldDB" id="A0A816KBR4"/>
<dbReference type="Proteomes" id="UP001295469">
    <property type="component" value="Chromosome C02"/>
</dbReference>
<accession>A0A816KBR4</accession>
<evidence type="ECO:0000256" key="1">
    <source>
        <dbReference type="SAM" id="MobiDB-lite"/>
    </source>
</evidence>
<organism evidence="2">
    <name type="scientific">Brassica napus</name>
    <name type="common">Rape</name>
    <dbReference type="NCBI Taxonomy" id="3708"/>
    <lineage>
        <taxon>Eukaryota</taxon>
        <taxon>Viridiplantae</taxon>
        <taxon>Streptophyta</taxon>
        <taxon>Embryophyta</taxon>
        <taxon>Tracheophyta</taxon>
        <taxon>Spermatophyta</taxon>
        <taxon>Magnoliopsida</taxon>
        <taxon>eudicotyledons</taxon>
        <taxon>Gunneridae</taxon>
        <taxon>Pentapetalae</taxon>
        <taxon>rosids</taxon>
        <taxon>malvids</taxon>
        <taxon>Brassicales</taxon>
        <taxon>Brassicaceae</taxon>
        <taxon>Brassiceae</taxon>
        <taxon>Brassica</taxon>
    </lineage>
</organism>
<protein>
    <submittedName>
        <fullName evidence="2">(rape) hypothetical protein</fullName>
    </submittedName>
</protein>
<evidence type="ECO:0000313" key="2">
    <source>
        <dbReference type="EMBL" id="CAF1890473.1"/>
    </source>
</evidence>
<feature type="region of interest" description="Disordered" evidence="1">
    <location>
        <begin position="20"/>
        <end position="53"/>
    </location>
</feature>
<name>A0A816KBR4_BRANA</name>
<dbReference type="EMBL" id="HG994366">
    <property type="protein sequence ID" value="CAF1890473.1"/>
    <property type="molecule type" value="Genomic_DNA"/>
</dbReference>
<gene>
    <name evidence="2" type="ORF">DARMORV10_C02P11770.1</name>
</gene>
<feature type="non-terminal residue" evidence="2">
    <location>
        <position position="149"/>
    </location>
</feature>
<proteinExistence type="predicted"/>